<dbReference type="Proteomes" id="UP000682266">
    <property type="component" value="Unassembled WGS sequence"/>
</dbReference>
<dbReference type="InterPro" id="IPR021551">
    <property type="entry name" value="DUF3005"/>
</dbReference>
<accession>A0AA41E2Z0</accession>
<reference evidence="2" key="1">
    <citation type="submission" date="2021-04" db="EMBL/GenBank/DDBJ databases">
        <title>A collection of bacterial strains from the Burkholderia cepacia Research Laboratory and Repository.</title>
        <authorList>
            <person name="Lipuma J."/>
            <person name="Spilker T."/>
        </authorList>
    </citation>
    <scope>NUCLEOTIDE SEQUENCE</scope>
    <source>
        <strain evidence="2">AU36012</strain>
    </source>
</reference>
<feature type="region of interest" description="Disordered" evidence="1">
    <location>
        <begin position="1"/>
        <end position="30"/>
    </location>
</feature>
<feature type="compositionally biased region" description="Basic and acidic residues" evidence="1">
    <location>
        <begin position="13"/>
        <end position="30"/>
    </location>
</feature>
<dbReference type="AlphaFoldDB" id="A0AA41E2Z0"/>
<sequence>METSAQGHAVHPRSIELDNDDTHDSTVDTDGKNREAARLASGLAFSPDQITGSNASLVNAVPEGADGFAGFDSRPGGNHPAIALRAGYMVIEKGFDAPSHASDEPFGPVHRMYGSAYWPGHGRRPERVIEITTVPGSARGV</sequence>
<protein>
    <submittedName>
        <fullName evidence="2">DUF3005 domain-containing protein</fullName>
    </submittedName>
</protein>
<evidence type="ECO:0000256" key="1">
    <source>
        <dbReference type="SAM" id="MobiDB-lite"/>
    </source>
</evidence>
<dbReference type="Pfam" id="PF11448">
    <property type="entry name" value="DUF3005"/>
    <property type="match status" value="1"/>
</dbReference>
<dbReference type="EMBL" id="JAGSVG010000001">
    <property type="protein sequence ID" value="MBR8127438.1"/>
    <property type="molecule type" value="Genomic_DNA"/>
</dbReference>
<comment type="caution">
    <text evidence="2">The sequence shown here is derived from an EMBL/GenBank/DDBJ whole genome shotgun (WGS) entry which is preliminary data.</text>
</comment>
<gene>
    <name evidence="2" type="ORF">KDW93_00250</name>
</gene>
<evidence type="ECO:0000313" key="3">
    <source>
        <dbReference type="Proteomes" id="UP000682266"/>
    </source>
</evidence>
<proteinExistence type="predicted"/>
<dbReference type="RefSeq" id="WP_105788079.1">
    <property type="nucleotide sequence ID" value="NZ_CADEQI010000025.1"/>
</dbReference>
<evidence type="ECO:0000313" key="2">
    <source>
        <dbReference type="EMBL" id="MBR8127438.1"/>
    </source>
</evidence>
<name>A0AA41E2Z0_9BURK</name>
<organism evidence="2 3">
    <name type="scientific">Burkholderia ambifaria</name>
    <dbReference type="NCBI Taxonomy" id="152480"/>
    <lineage>
        <taxon>Bacteria</taxon>
        <taxon>Pseudomonadati</taxon>
        <taxon>Pseudomonadota</taxon>
        <taxon>Betaproteobacteria</taxon>
        <taxon>Burkholderiales</taxon>
        <taxon>Burkholderiaceae</taxon>
        <taxon>Burkholderia</taxon>
        <taxon>Burkholderia cepacia complex</taxon>
    </lineage>
</organism>